<dbReference type="FunFam" id="3.30.70.250:FF:000006">
    <property type="entry name" value="Malonyl CoA-acyl carrier protein transacylase"/>
    <property type="match status" value="1"/>
</dbReference>
<keyword evidence="2 6" id="KW-0808">Transferase</keyword>
<evidence type="ECO:0000256" key="4">
    <source>
        <dbReference type="ARBA" id="ARBA00048462"/>
    </source>
</evidence>
<gene>
    <name evidence="6" type="ORF">B0T19DRAFT_353995</name>
</gene>
<evidence type="ECO:0000259" key="5">
    <source>
        <dbReference type="SMART" id="SM00827"/>
    </source>
</evidence>
<keyword evidence="7" id="KW-1185">Reference proteome</keyword>
<name>A0AAE0IVU9_9PEZI</name>
<protein>
    <recommendedName>
        <fullName evidence="1">[acyl-carrier-protein] S-malonyltransferase</fullName>
        <ecNumber evidence="1">2.3.1.39</ecNumber>
    </recommendedName>
</protein>
<dbReference type="PANTHER" id="PTHR42681:SF1">
    <property type="entry name" value="MALONYL-COA-ACYL CARRIER PROTEIN TRANSACYLASE, MITOCHONDRIAL"/>
    <property type="match status" value="1"/>
</dbReference>
<dbReference type="InterPro" id="IPR014043">
    <property type="entry name" value="Acyl_transferase_dom"/>
</dbReference>
<dbReference type="EC" id="2.3.1.39" evidence="1"/>
<keyword evidence="6" id="KW-0378">Hydrolase</keyword>
<dbReference type="GO" id="GO:0004314">
    <property type="term" value="F:[acyl-carrier-protein] S-malonyltransferase activity"/>
    <property type="evidence" value="ECO:0007669"/>
    <property type="project" value="UniProtKB-EC"/>
</dbReference>
<sequence length="422" mass="46182">MSFLRGPCRATATTATTTAALHPQTAWSASCRLKTPSPALYQLRNASTQYSRPKTAIFFPGQGVQKVGMLTPWLEAFPSTATPILQEIDHIVGYKLSDVIREGPNSVLNLTVHAQPAIMATSIMILRILEKQFGFRASERADFTLGHSLGEFAALVAGGYLEFQDSLSMVQRRAEAMAAATKCAQEDFGGEYGMVAIVTEPEYLQPLISAIHDFTGYSSDGAKSESAEDKSPIDQVLIANINSKNQIVLSGNMERIKTLVAHVRQFLGHDPRAVRLKSDSPFHSPIMKPAVGVMQRILAGTSHVVGKEDQDIVSFPGTLPCVSNVSARPFESKADLKDLLARQCLETVRWWDSIKYLDQEQKVRRWIGIGPGKVGRNLVGKEVGMRGKDTVKGGGVWAITDPSEIEEVLRGLQETETLVEEE</sequence>
<dbReference type="PROSITE" id="PS51257">
    <property type="entry name" value="PROKAR_LIPOPROTEIN"/>
    <property type="match status" value="1"/>
</dbReference>
<feature type="domain" description="Malonyl-CoA:ACP transacylase (MAT)" evidence="5">
    <location>
        <begin position="58"/>
        <end position="404"/>
    </location>
</feature>
<dbReference type="InterPro" id="IPR016035">
    <property type="entry name" value="Acyl_Trfase/lysoPLipase"/>
</dbReference>
<evidence type="ECO:0000256" key="1">
    <source>
        <dbReference type="ARBA" id="ARBA00013258"/>
    </source>
</evidence>
<dbReference type="PANTHER" id="PTHR42681">
    <property type="entry name" value="MALONYL-COA-ACYL CARRIER PROTEIN TRANSACYLASE, MITOCHONDRIAL"/>
    <property type="match status" value="1"/>
</dbReference>
<dbReference type="Gene3D" id="3.30.70.250">
    <property type="entry name" value="Malonyl-CoA ACP transacylase, ACP-binding"/>
    <property type="match status" value="1"/>
</dbReference>
<dbReference type="Proteomes" id="UP001286456">
    <property type="component" value="Unassembled WGS sequence"/>
</dbReference>
<proteinExistence type="predicted"/>
<dbReference type="SUPFAM" id="SSF52151">
    <property type="entry name" value="FabD/lysophospholipase-like"/>
    <property type="match status" value="1"/>
</dbReference>
<reference evidence="6" key="2">
    <citation type="submission" date="2023-06" db="EMBL/GenBank/DDBJ databases">
        <authorList>
            <consortium name="Lawrence Berkeley National Laboratory"/>
            <person name="Haridas S."/>
            <person name="Hensen N."/>
            <person name="Bonometti L."/>
            <person name="Westerberg I."/>
            <person name="Brannstrom I.O."/>
            <person name="Guillou S."/>
            <person name="Cros-Aarteil S."/>
            <person name="Calhoun S."/>
            <person name="Kuo A."/>
            <person name="Mondo S."/>
            <person name="Pangilinan J."/>
            <person name="Riley R."/>
            <person name="Labutti K."/>
            <person name="Andreopoulos B."/>
            <person name="Lipzen A."/>
            <person name="Chen C."/>
            <person name="Yanf M."/>
            <person name="Daum C."/>
            <person name="Ng V."/>
            <person name="Clum A."/>
            <person name="Steindorff A."/>
            <person name="Ohm R."/>
            <person name="Martin F."/>
            <person name="Silar P."/>
            <person name="Natvig D."/>
            <person name="Lalanne C."/>
            <person name="Gautier V."/>
            <person name="Ament-Velasquez S.L."/>
            <person name="Kruys A."/>
            <person name="Hutchinson M.I."/>
            <person name="Powell A.J."/>
            <person name="Barry K."/>
            <person name="Miller A.N."/>
            <person name="Grigoriev I.V."/>
            <person name="Debuchy R."/>
            <person name="Gladieux P."/>
            <person name="Thoren M.H."/>
            <person name="Johannesson H."/>
        </authorList>
    </citation>
    <scope>NUCLEOTIDE SEQUENCE</scope>
    <source>
        <strain evidence="6">SMH4131-1</strain>
    </source>
</reference>
<dbReference type="Pfam" id="PF00698">
    <property type="entry name" value="Acyl_transf_1"/>
    <property type="match status" value="1"/>
</dbReference>
<dbReference type="EMBL" id="JAUEPO010000002">
    <property type="protein sequence ID" value="KAK3331917.1"/>
    <property type="molecule type" value="Genomic_DNA"/>
</dbReference>
<dbReference type="SMART" id="SM00827">
    <property type="entry name" value="PKS_AT"/>
    <property type="match status" value="1"/>
</dbReference>
<dbReference type="GO" id="GO:0005739">
    <property type="term" value="C:mitochondrion"/>
    <property type="evidence" value="ECO:0007669"/>
    <property type="project" value="TreeGrafter"/>
</dbReference>
<comment type="caution">
    <text evidence="6">The sequence shown here is derived from an EMBL/GenBank/DDBJ whole genome shotgun (WGS) entry which is preliminary data.</text>
</comment>
<evidence type="ECO:0000313" key="6">
    <source>
        <dbReference type="EMBL" id="KAK3331917.1"/>
    </source>
</evidence>
<evidence type="ECO:0000313" key="7">
    <source>
        <dbReference type="Proteomes" id="UP001286456"/>
    </source>
</evidence>
<dbReference type="InterPro" id="IPR001227">
    <property type="entry name" value="Ac_transferase_dom_sf"/>
</dbReference>
<dbReference type="AlphaFoldDB" id="A0AAE0IVU9"/>
<accession>A0AAE0IVU9</accession>
<dbReference type="InterPro" id="IPR016036">
    <property type="entry name" value="Malonyl_transacylase_ACP-bd"/>
</dbReference>
<dbReference type="GO" id="GO:0016787">
    <property type="term" value="F:hydrolase activity"/>
    <property type="evidence" value="ECO:0007669"/>
    <property type="project" value="UniProtKB-KW"/>
</dbReference>
<reference evidence="6" key="1">
    <citation type="journal article" date="2023" name="Mol. Phylogenet. Evol.">
        <title>Genome-scale phylogeny and comparative genomics of the fungal order Sordariales.</title>
        <authorList>
            <person name="Hensen N."/>
            <person name="Bonometti L."/>
            <person name="Westerberg I."/>
            <person name="Brannstrom I.O."/>
            <person name="Guillou S."/>
            <person name="Cros-Aarteil S."/>
            <person name="Calhoun S."/>
            <person name="Haridas S."/>
            <person name="Kuo A."/>
            <person name="Mondo S."/>
            <person name="Pangilinan J."/>
            <person name="Riley R."/>
            <person name="LaButti K."/>
            <person name="Andreopoulos B."/>
            <person name="Lipzen A."/>
            <person name="Chen C."/>
            <person name="Yan M."/>
            <person name="Daum C."/>
            <person name="Ng V."/>
            <person name="Clum A."/>
            <person name="Steindorff A."/>
            <person name="Ohm R.A."/>
            <person name="Martin F."/>
            <person name="Silar P."/>
            <person name="Natvig D.O."/>
            <person name="Lalanne C."/>
            <person name="Gautier V."/>
            <person name="Ament-Velasquez S.L."/>
            <person name="Kruys A."/>
            <person name="Hutchinson M.I."/>
            <person name="Powell A.J."/>
            <person name="Barry K."/>
            <person name="Miller A.N."/>
            <person name="Grigoriev I.V."/>
            <person name="Debuchy R."/>
            <person name="Gladieux P."/>
            <person name="Hiltunen Thoren M."/>
            <person name="Johannesson H."/>
        </authorList>
    </citation>
    <scope>NUCLEOTIDE SEQUENCE</scope>
    <source>
        <strain evidence="6">SMH4131-1</strain>
    </source>
</reference>
<comment type="catalytic activity">
    <reaction evidence="4">
        <text>holo-[ACP] + malonyl-CoA = malonyl-[ACP] + CoA</text>
        <dbReference type="Rhea" id="RHEA:41792"/>
        <dbReference type="Rhea" id="RHEA-COMP:9623"/>
        <dbReference type="Rhea" id="RHEA-COMP:9685"/>
        <dbReference type="ChEBI" id="CHEBI:57287"/>
        <dbReference type="ChEBI" id="CHEBI:57384"/>
        <dbReference type="ChEBI" id="CHEBI:64479"/>
        <dbReference type="ChEBI" id="CHEBI:78449"/>
        <dbReference type="EC" id="2.3.1.39"/>
    </reaction>
</comment>
<dbReference type="GO" id="GO:0006633">
    <property type="term" value="P:fatty acid biosynthetic process"/>
    <property type="evidence" value="ECO:0007669"/>
    <property type="project" value="TreeGrafter"/>
</dbReference>
<evidence type="ECO:0000256" key="3">
    <source>
        <dbReference type="ARBA" id="ARBA00023315"/>
    </source>
</evidence>
<evidence type="ECO:0000256" key="2">
    <source>
        <dbReference type="ARBA" id="ARBA00022679"/>
    </source>
</evidence>
<dbReference type="Gene3D" id="3.40.366.10">
    <property type="entry name" value="Malonyl-Coenzyme A Acyl Carrier Protein, domain 2"/>
    <property type="match status" value="1"/>
</dbReference>
<dbReference type="InterPro" id="IPR050858">
    <property type="entry name" value="Mal-CoA-ACP_Trans/PKS_FabD"/>
</dbReference>
<organism evidence="6 7">
    <name type="scientific">Cercophora scortea</name>
    <dbReference type="NCBI Taxonomy" id="314031"/>
    <lineage>
        <taxon>Eukaryota</taxon>
        <taxon>Fungi</taxon>
        <taxon>Dikarya</taxon>
        <taxon>Ascomycota</taxon>
        <taxon>Pezizomycotina</taxon>
        <taxon>Sordariomycetes</taxon>
        <taxon>Sordariomycetidae</taxon>
        <taxon>Sordariales</taxon>
        <taxon>Lasiosphaeriaceae</taxon>
        <taxon>Cercophora</taxon>
    </lineage>
</organism>
<dbReference type="SUPFAM" id="SSF55048">
    <property type="entry name" value="Probable ACP-binding domain of malonyl-CoA ACP transacylase"/>
    <property type="match status" value="1"/>
</dbReference>
<keyword evidence="3" id="KW-0012">Acyltransferase</keyword>